<accession>A0A1Q1G1Q9</accession>
<dbReference type="Pfam" id="PF06855">
    <property type="entry name" value="YozE_SAM_like"/>
    <property type="match status" value="1"/>
</dbReference>
<comment type="caution">
    <text evidence="2">The sequence shown here is derived from an EMBL/GenBank/DDBJ whole genome shotgun (WGS) entry which is preliminary data.</text>
</comment>
<organism evidence="2 3">
    <name type="scientific">Abyssicoccus albus</name>
    <dbReference type="NCBI Taxonomy" id="1817405"/>
    <lineage>
        <taxon>Bacteria</taxon>
        <taxon>Bacillati</taxon>
        <taxon>Bacillota</taxon>
        <taxon>Bacilli</taxon>
        <taxon>Bacillales</taxon>
        <taxon>Abyssicoccaceae</taxon>
    </lineage>
</organism>
<evidence type="ECO:0000313" key="2">
    <source>
        <dbReference type="EMBL" id="RPF57984.1"/>
    </source>
</evidence>
<evidence type="ECO:0000259" key="1">
    <source>
        <dbReference type="Pfam" id="PF06855"/>
    </source>
</evidence>
<dbReference type="EMBL" id="RKRK01000002">
    <property type="protein sequence ID" value="RPF57984.1"/>
    <property type="molecule type" value="Genomic_DNA"/>
</dbReference>
<dbReference type="Gene3D" id="1.10.150.260">
    <property type="entry name" value="YozE SAM-like"/>
    <property type="match status" value="1"/>
</dbReference>
<dbReference type="NCBIfam" id="NF010193">
    <property type="entry name" value="PRK13672.1"/>
    <property type="match status" value="1"/>
</dbReference>
<reference evidence="2 3" key="1">
    <citation type="submission" date="2018-11" db="EMBL/GenBank/DDBJ databases">
        <title>Genomic Encyclopedia of Type Strains, Phase IV (KMG-IV): sequencing the most valuable type-strain genomes for metagenomic binning, comparative biology and taxonomic classification.</title>
        <authorList>
            <person name="Goeker M."/>
        </authorList>
    </citation>
    <scope>NUCLEOTIDE SEQUENCE [LARGE SCALE GENOMIC DNA]</scope>
    <source>
        <strain evidence="2 3">DSM 29158</strain>
    </source>
</reference>
<keyword evidence="3" id="KW-1185">Reference proteome</keyword>
<accession>A0A3N5BJG1</accession>
<name>A0A1Q1G1Q9_9BACL</name>
<gene>
    <name evidence="2" type="ORF">EDD62_0621</name>
</gene>
<dbReference type="OrthoDB" id="2242851at2"/>
<dbReference type="Proteomes" id="UP000277108">
    <property type="component" value="Unassembled WGS sequence"/>
</dbReference>
<dbReference type="AlphaFoldDB" id="A0A1Q1G1Q9"/>
<sequence length="74" mass="8871">MKSYSFYQYCKTRTGLNSSRESQMCEDIINDIQFPKQSSDYDDISNYLELNNVTSLPLSVFDCLWKDYEEWLLF</sequence>
<feature type="domain" description="YozE SAM-like" evidence="1">
    <location>
        <begin position="5"/>
        <end position="70"/>
    </location>
</feature>
<proteinExistence type="predicted"/>
<protein>
    <submittedName>
        <fullName evidence="2">Uncharacterized protein YozE (UPF0346 family)</fullName>
    </submittedName>
</protein>
<dbReference type="RefSeq" id="WP_077140277.1">
    <property type="nucleotide sequence ID" value="NZ_CBCSGK010000009.1"/>
</dbReference>
<dbReference type="STRING" id="1849491.BVH56_04350"/>
<evidence type="ECO:0000313" key="3">
    <source>
        <dbReference type="Proteomes" id="UP000277108"/>
    </source>
</evidence>
<dbReference type="SUPFAM" id="SSF140652">
    <property type="entry name" value="YozE-like"/>
    <property type="match status" value="1"/>
</dbReference>
<dbReference type="InterPro" id="IPR023089">
    <property type="entry name" value="YozE_SAM-like"/>
</dbReference>
<dbReference type="InterPro" id="IPR036806">
    <property type="entry name" value="YozE_SAM-like_sf"/>
</dbReference>